<evidence type="ECO:0000256" key="2">
    <source>
        <dbReference type="SAM" id="Phobius"/>
    </source>
</evidence>
<dbReference type="AlphaFoldDB" id="A0A0V0QKI8"/>
<protein>
    <recommendedName>
        <fullName evidence="5">Transmembrane protein</fullName>
    </recommendedName>
</protein>
<feature type="compositionally biased region" description="Basic and acidic residues" evidence="1">
    <location>
        <begin position="145"/>
        <end position="156"/>
    </location>
</feature>
<proteinExistence type="predicted"/>
<gene>
    <name evidence="3" type="ORF">PPERSA_02271</name>
</gene>
<evidence type="ECO:0000256" key="1">
    <source>
        <dbReference type="SAM" id="MobiDB-lite"/>
    </source>
</evidence>
<keyword evidence="4" id="KW-1185">Reference proteome</keyword>
<keyword evidence="2" id="KW-0472">Membrane</keyword>
<dbReference type="EMBL" id="LDAU01000152">
    <property type="protein sequence ID" value="KRX02781.1"/>
    <property type="molecule type" value="Genomic_DNA"/>
</dbReference>
<feature type="region of interest" description="Disordered" evidence="1">
    <location>
        <begin position="145"/>
        <end position="206"/>
    </location>
</feature>
<evidence type="ECO:0000313" key="4">
    <source>
        <dbReference type="Proteomes" id="UP000054937"/>
    </source>
</evidence>
<comment type="caution">
    <text evidence="3">The sequence shown here is derived from an EMBL/GenBank/DDBJ whole genome shotgun (WGS) entry which is preliminary data.</text>
</comment>
<evidence type="ECO:0000313" key="3">
    <source>
        <dbReference type="EMBL" id="KRX02781.1"/>
    </source>
</evidence>
<sequence length="249" mass="30350">MDLFQMTQISQSQKDYYELYIEIENLELNKNNFNECIIKQVKQKIYIPTLDNIYYQQYFNECIQDFNLKEDYLEYKEFTNQCNQQQDLSLQNFNDLTKMKQNQNSNSSFWKCINNQAYQNLQKQQQIQEQEEQQQKQKEEQQLKQKQKQEEEESKKYKQQQYQQQKQREENERNKLQQKNQDNQNLNGNSKESLQNNNNNNNNKNLQDQQKTIFGMDAQTGSIVIFITLVIIFFLLYKICFGHKNQQQE</sequence>
<name>A0A0V0QKI8_PSEPJ</name>
<keyword evidence="2" id="KW-1133">Transmembrane helix</keyword>
<dbReference type="Proteomes" id="UP000054937">
    <property type="component" value="Unassembled WGS sequence"/>
</dbReference>
<feature type="compositionally biased region" description="Low complexity" evidence="1">
    <location>
        <begin position="177"/>
        <end position="206"/>
    </location>
</feature>
<evidence type="ECO:0008006" key="5">
    <source>
        <dbReference type="Google" id="ProtNLM"/>
    </source>
</evidence>
<dbReference type="InParanoid" id="A0A0V0QKI8"/>
<accession>A0A0V0QKI8</accession>
<organism evidence="3 4">
    <name type="scientific">Pseudocohnilembus persalinus</name>
    <name type="common">Ciliate</name>
    <dbReference type="NCBI Taxonomy" id="266149"/>
    <lineage>
        <taxon>Eukaryota</taxon>
        <taxon>Sar</taxon>
        <taxon>Alveolata</taxon>
        <taxon>Ciliophora</taxon>
        <taxon>Intramacronucleata</taxon>
        <taxon>Oligohymenophorea</taxon>
        <taxon>Scuticociliatia</taxon>
        <taxon>Philasterida</taxon>
        <taxon>Pseudocohnilembidae</taxon>
        <taxon>Pseudocohnilembus</taxon>
    </lineage>
</organism>
<feature type="transmembrane region" description="Helical" evidence="2">
    <location>
        <begin position="218"/>
        <end position="237"/>
    </location>
</feature>
<reference evidence="3 4" key="1">
    <citation type="journal article" date="2015" name="Sci. Rep.">
        <title>Genome of the facultative scuticociliatosis pathogen Pseudocohnilembus persalinus provides insight into its virulence through horizontal gene transfer.</title>
        <authorList>
            <person name="Xiong J."/>
            <person name="Wang G."/>
            <person name="Cheng J."/>
            <person name="Tian M."/>
            <person name="Pan X."/>
            <person name="Warren A."/>
            <person name="Jiang C."/>
            <person name="Yuan D."/>
            <person name="Miao W."/>
        </authorList>
    </citation>
    <scope>NUCLEOTIDE SEQUENCE [LARGE SCALE GENOMIC DNA]</scope>
    <source>
        <strain evidence="3">36N120E</strain>
    </source>
</reference>
<feature type="compositionally biased region" description="Basic and acidic residues" evidence="1">
    <location>
        <begin position="166"/>
        <end position="175"/>
    </location>
</feature>
<keyword evidence="2" id="KW-0812">Transmembrane</keyword>